<keyword evidence="5" id="KW-1185">Reference proteome</keyword>
<feature type="domain" description="PARG helical" evidence="3">
    <location>
        <begin position="75"/>
        <end position="183"/>
    </location>
</feature>
<sequence>MALVLLPHQTPHWKAVKSTLTHVLEERLTVFQLISYLDRVQNLLHFGQLTDHLLDDLPSRTTFFNLGGFLNGLPSNERHHFQNSVLPFLLRCVINLEHLCPEFLLCSRKQKECDTFVPFHLVIAVIACAFLCLLRTQWNSMILFDDFNFANFFKRLTDTQFNHEQKLSSLIAYFDHCRQSTTTSASAALRVIRRCLSVSLPLLLPETPFGNLPSQPLPDRIRHLLVYALKYVPLPCLFTDRCNRPTTVADDFHIPLVYFVNGNIGGNCLGSSAPQEASPFWLFPDLLACLPICHPLEEFEAIWIDHYRGPFLPKQAVSDDTLKWRRLTVMNSGSLPCWASDRQFLESYLLDEVVKATAAFFGLGLSKLTQSVQPPPFCAQWWDALFSQEKSVVPTSHNRCDQVSEVSTRSMTVVADRSARLTDYADRLARVIIQQSYQRTRENWSLSLDAQPETTSITLPARSLSVALCGSVACIRANNMESSREYLPFSHLDSNKHSQICCSGQSPLGSVDFRSPLPHTDIRVQPRQSLTGSTQSMPTSITWQSFTRSRLSKQSSLRRYSDLSSSDISGFLPNLRTGDSVMDPELLGLVEDEVETHLTKLIPVRGVSPFESVSNCAKTKGTCERFPYAASLEQSDDFATGRSDNARQATDLPPSVLGATYPTVTDVPLLDSVIDHWTTQVFKEAVTLAEGHDRKFRGFANALSCSIVRGAIHTVEWGDQCASVVLRQAMAQANQQLLSIHHRGRNQGLVSSGPERRYRYHSVSFSPYPTRRLRSAEDDLSALNAGEQKPHGTRRQSRKPLSPVYNRSLQTSIRVFPQVKQYKCRDSTVELDASQISTLKPNAVGGLSSFDPKSHSHQAEIRISDRLNRFAESLASGCCISAMHTIQSRWLRAKGFDPDRVRPSGFVTTGWNKHTVNPTADPQLKIITQWIAAAAASACATIKSCGPLIGTSNNQASVSFASEESPSAWEYHISPVVVCTNNDPRLEQLGAVVKLIYSTDCSAGTLLSLLCDYAAYRRGFMGVQFHSESSLFDYLLQRLHTSTGLSVSS</sequence>
<dbReference type="PANTHER" id="PTHR12837">
    <property type="entry name" value="POLY ADP-RIBOSE GLYCOHYDROLASE"/>
    <property type="match status" value="1"/>
</dbReference>
<dbReference type="OrthoDB" id="6154436at2759"/>
<keyword evidence="2" id="KW-0472">Membrane</keyword>
<dbReference type="GO" id="GO:1990966">
    <property type="term" value="P:ATP generation from poly-ADP-D-ribose"/>
    <property type="evidence" value="ECO:0007669"/>
    <property type="project" value="TreeGrafter"/>
</dbReference>
<proteinExistence type="predicted"/>
<protein>
    <recommendedName>
        <fullName evidence="3">PARG helical domain-containing protein</fullName>
    </recommendedName>
</protein>
<name>A0A8S9Z4X8_9TREM</name>
<dbReference type="Proteomes" id="UP000822476">
    <property type="component" value="Unassembled WGS sequence"/>
</dbReference>
<gene>
    <name evidence="4" type="ORF">EG68_02398</name>
</gene>
<dbReference type="GO" id="GO:0005975">
    <property type="term" value="P:carbohydrate metabolic process"/>
    <property type="evidence" value="ECO:0007669"/>
    <property type="project" value="InterPro"/>
</dbReference>
<evidence type="ECO:0000313" key="4">
    <source>
        <dbReference type="EMBL" id="KAF7260221.1"/>
    </source>
</evidence>
<organism evidence="4 5">
    <name type="scientific">Paragonimus skrjabini miyazakii</name>
    <dbReference type="NCBI Taxonomy" id="59628"/>
    <lineage>
        <taxon>Eukaryota</taxon>
        <taxon>Metazoa</taxon>
        <taxon>Spiralia</taxon>
        <taxon>Lophotrochozoa</taxon>
        <taxon>Platyhelminthes</taxon>
        <taxon>Trematoda</taxon>
        <taxon>Digenea</taxon>
        <taxon>Plagiorchiida</taxon>
        <taxon>Troglotremata</taxon>
        <taxon>Troglotrematidae</taxon>
        <taxon>Paragonimus</taxon>
    </lineage>
</organism>
<accession>A0A8S9Z4X8</accession>
<evidence type="ECO:0000256" key="1">
    <source>
        <dbReference type="SAM" id="MobiDB-lite"/>
    </source>
</evidence>
<dbReference type="GO" id="GO:0006282">
    <property type="term" value="P:regulation of DNA repair"/>
    <property type="evidence" value="ECO:0007669"/>
    <property type="project" value="InterPro"/>
</dbReference>
<dbReference type="InterPro" id="IPR007724">
    <property type="entry name" value="Poly_GlycHdrlase"/>
</dbReference>
<comment type="caution">
    <text evidence="4">The sequence shown here is derived from an EMBL/GenBank/DDBJ whole genome shotgun (WGS) entry which is preliminary data.</text>
</comment>
<keyword evidence="2" id="KW-0812">Transmembrane</keyword>
<dbReference type="GO" id="GO:0009225">
    <property type="term" value="P:nucleotide-sugar metabolic process"/>
    <property type="evidence" value="ECO:0007669"/>
    <property type="project" value="TreeGrafter"/>
</dbReference>
<dbReference type="PANTHER" id="PTHR12837:SF0">
    <property type="entry name" value="POLY(ADP-RIBOSE) GLYCOHYDROLASE"/>
    <property type="match status" value="1"/>
</dbReference>
<dbReference type="EMBL" id="JTDE01000840">
    <property type="protein sequence ID" value="KAF7260221.1"/>
    <property type="molecule type" value="Genomic_DNA"/>
</dbReference>
<dbReference type="GO" id="GO:0004649">
    <property type="term" value="F:poly(ADP-ribose) glycohydrolase activity"/>
    <property type="evidence" value="ECO:0007669"/>
    <property type="project" value="InterPro"/>
</dbReference>
<dbReference type="Pfam" id="PF20811">
    <property type="entry name" value="PARG_cat_N"/>
    <property type="match status" value="1"/>
</dbReference>
<reference evidence="4" key="1">
    <citation type="submission" date="2019-07" db="EMBL/GenBank/DDBJ databases">
        <title>Annotation for the trematode Paragonimus miyazaki's.</title>
        <authorList>
            <person name="Choi Y.-J."/>
        </authorList>
    </citation>
    <scope>NUCLEOTIDE SEQUENCE</scope>
    <source>
        <strain evidence="4">Japan</strain>
    </source>
</reference>
<evidence type="ECO:0000259" key="3">
    <source>
        <dbReference type="Pfam" id="PF20811"/>
    </source>
</evidence>
<evidence type="ECO:0000313" key="5">
    <source>
        <dbReference type="Proteomes" id="UP000822476"/>
    </source>
</evidence>
<dbReference type="AlphaFoldDB" id="A0A8S9Z4X8"/>
<feature type="transmembrane region" description="Helical" evidence="2">
    <location>
        <begin position="116"/>
        <end position="134"/>
    </location>
</feature>
<feature type="region of interest" description="Disordered" evidence="1">
    <location>
        <begin position="783"/>
        <end position="804"/>
    </location>
</feature>
<dbReference type="GO" id="GO:0005634">
    <property type="term" value="C:nucleus"/>
    <property type="evidence" value="ECO:0007669"/>
    <property type="project" value="TreeGrafter"/>
</dbReference>
<keyword evidence="2" id="KW-1133">Transmembrane helix</keyword>
<evidence type="ECO:0000256" key="2">
    <source>
        <dbReference type="SAM" id="Phobius"/>
    </source>
</evidence>
<dbReference type="InterPro" id="IPR048362">
    <property type="entry name" value="PARG_helical"/>
</dbReference>
<dbReference type="GO" id="GO:0005737">
    <property type="term" value="C:cytoplasm"/>
    <property type="evidence" value="ECO:0007669"/>
    <property type="project" value="TreeGrafter"/>
</dbReference>